<evidence type="ECO:0000256" key="7">
    <source>
        <dbReference type="ARBA" id="ARBA00022723"/>
    </source>
</evidence>
<comment type="cofactor">
    <cofactor evidence="1">
        <name>[4Fe-4S] cluster</name>
        <dbReference type="ChEBI" id="CHEBI:49883"/>
    </cofactor>
</comment>
<evidence type="ECO:0000256" key="15">
    <source>
        <dbReference type="ARBA" id="ARBA00023014"/>
    </source>
</evidence>
<keyword evidence="9" id="KW-0255">Endonuclease</keyword>
<dbReference type="GO" id="GO:0005694">
    <property type="term" value="C:chromosome"/>
    <property type="evidence" value="ECO:0007669"/>
    <property type="project" value="UniProtKB-SubCell"/>
</dbReference>
<evidence type="ECO:0000256" key="10">
    <source>
        <dbReference type="ARBA" id="ARBA00022763"/>
    </source>
</evidence>
<dbReference type="EC" id="3.1.-.-" evidence="22"/>
<keyword evidence="8 22" id="KW-0547">Nucleotide-binding</keyword>
<dbReference type="GO" id="GO:0006281">
    <property type="term" value="P:DNA repair"/>
    <property type="evidence" value="ECO:0007669"/>
    <property type="project" value="UniProtKB-KW"/>
</dbReference>
<evidence type="ECO:0000256" key="20">
    <source>
        <dbReference type="ARBA" id="ARBA00023268"/>
    </source>
</evidence>
<dbReference type="GO" id="GO:0005634">
    <property type="term" value="C:nucleus"/>
    <property type="evidence" value="ECO:0007669"/>
    <property type="project" value="UniProtKB-SubCell"/>
</dbReference>
<dbReference type="CDD" id="cd18041">
    <property type="entry name" value="DEXXQc_DNA2"/>
    <property type="match status" value="1"/>
</dbReference>
<keyword evidence="16 22" id="KW-0238">DNA-binding</keyword>
<dbReference type="EMBL" id="VTPC01090246">
    <property type="protein sequence ID" value="KAF2883992.1"/>
    <property type="molecule type" value="Genomic_DNA"/>
</dbReference>
<dbReference type="Gene3D" id="3.90.320.10">
    <property type="match status" value="1"/>
</dbReference>
<evidence type="ECO:0000256" key="19">
    <source>
        <dbReference type="ARBA" id="ARBA00023242"/>
    </source>
</evidence>
<evidence type="ECO:0000256" key="9">
    <source>
        <dbReference type="ARBA" id="ARBA00022759"/>
    </source>
</evidence>
<dbReference type="Gene3D" id="3.40.50.300">
    <property type="entry name" value="P-loop containing nucleotide triphosphate hydrolases"/>
    <property type="match status" value="3"/>
</dbReference>
<dbReference type="PANTHER" id="PTHR10887:SF433">
    <property type="entry name" value="DNA REPLICATION ATP-DEPENDENT HELICASE_NUCLEASE DNA2"/>
    <property type="match status" value="1"/>
</dbReference>
<feature type="domain" description="DNA2 rift barrel" evidence="27">
    <location>
        <begin position="817"/>
        <end position="913"/>
    </location>
</feature>
<dbReference type="InterPro" id="IPR048459">
    <property type="entry name" value="DNA2_Rift"/>
</dbReference>
<dbReference type="GO" id="GO:0005524">
    <property type="term" value="F:ATP binding"/>
    <property type="evidence" value="ECO:0007669"/>
    <property type="project" value="UniProtKB-UniRule"/>
</dbReference>
<evidence type="ECO:0000256" key="18">
    <source>
        <dbReference type="ARBA" id="ARBA00023204"/>
    </source>
</evidence>
<evidence type="ECO:0000256" key="2">
    <source>
        <dbReference type="ARBA" id="ARBA00004173"/>
    </source>
</evidence>
<feature type="region of interest" description="Disordered" evidence="23">
    <location>
        <begin position="223"/>
        <end position="272"/>
    </location>
</feature>
<keyword evidence="10 22" id="KW-0227">DNA damage</keyword>
<feature type="region of interest" description="Disordered" evidence="23">
    <location>
        <begin position="27"/>
        <end position="64"/>
    </location>
</feature>
<evidence type="ECO:0000256" key="5">
    <source>
        <dbReference type="ARBA" id="ARBA00022705"/>
    </source>
</evidence>
<dbReference type="Pfam" id="PF13086">
    <property type="entry name" value="AAA_11"/>
    <property type="match status" value="2"/>
</dbReference>
<comment type="caution">
    <text evidence="28">The sequence shown here is derived from an EMBL/GenBank/DDBJ whole genome shotgun (WGS) entry which is preliminary data.</text>
</comment>
<keyword evidence="13 22" id="KW-0067">ATP-binding</keyword>
<evidence type="ECO:0000256" key="23">
    <source>
        <dbReference type="SAM" id="MobiDB-lite"/>
    </source>
</evidence>
<evidence type="ECO:0000256" key="12">
    <source>
        <dbReference type="ARBA" id="ARBA00022806"/>
    </source>
</evidence>
<dbReference type="InterPro" id="IPR041677">
    <property type="entry name" value="DNA2/NAM7_AAA_11"/>
</dbReference>
<evidence type="ECO:0000259" key="24">
    <source>
        <dbReference type="Pfam" id="PF08696"/>
    </source>
</evidence>
<dbReference type="GO" id="GO:0071932">
    <property type="term" value="P:replication fork reversal"/>
    <property type="evidence" value="ECO:0007669"/>
    <property type="project" value="TreeGrafter"/>
</dbReference>
<evidence type="ECO:0000256" key="17">
    <source>
        <dbReference type="ARBA" id="ARBA00023128"/>
    </source>
</evidence>
<comment type="similarity">
    <text evidence="3 22">Belongs to the DNA2/NAM7 helicase family.</text>
</comment>
<dbReference type="InterPro" id="IPR026851">
    <property type="entry name" value="Dna2/JHS1_DEXXQ-box"/>
</dbReference>
<proteinExistence type="inferred from homology"/>
<keyword evidence="4 22" id="KW-0004">4Fe-4S</keyword>
<keyword evidence="19 22" id="KW-0539">Nucleus</keyword>
<dbReference type="GO" id="GO:0046872">
    <property type="term" value="F:metal ion binding"/>
    <property type="evidence" value="ECO:0007669"/>
    <property type="project" value="UniProtKB-UniRule"/>
</dbReference>
<reference evidence="28" key="1">
    <citation type="submission" date="2019-08" db="EMBL/GenBank/DDBJ databases">
        <title>The genome of the North American firefly Photinus pyralis.</title>
        <authorList>
            <consortium name="Photinus pyralis genome working group"/>
            <person name="Fallon T.R."/>
            <person name="Sander Lower S.E."/>
            <person name="Weng J.-K."/>
        </authorList>
    </citation>
    <scope>NUCLEOTIDE SEQUENCE</scope>
    <source>
        <strain evidence="28">TRF0915ILg1</strain>
        <tissue evidence="28">Whole body</tissue>
    </source>
</reference>
<dbReference type="Pfam" id="PF21123">
    <property type="entry name" value="Dna2_Rift"/>
    <property type="match status" value="1"/>
</dbReference>
<dbReference type="CDD" id="cd22318">
    <property type="entry name" value="DNA2_N-like"/>
    <property type="match status" value="1"/>
</dbReference>
<keyword evidence="7 22" id="KW-0479">Metal-binding</keyword>
<evidence type="ECO:0000256" key="6">
    <source>
        <dbReference type="ARBA" id="ARBA00022722"/>
    </source>
</evidence>
<evidence type="ECO:0000259" key="25">
    <source>
        <dbReference type="Pfam" id="PF13086"/>
    </source>
</evidence>
<dbReference type="Proteomes" id="UP000801492">
    <property type="component" value="Unassembled WGS sequence"/>
</dbReference>
<dbReference type="GO" id="GO:0003677">
    <property type="term" value="F:DNA binding"/>
    <property type="evidence" value="ECO:0007669"/>
    <property type="project" value="UniProtKB-UniRule"/>
</dbReference>
<keyword evidence="5 22" id="KW-0235">DNA replication</keyword>
<gene>
    <name evidence="28" type="ORF">ILUMI_22190</name>
</gene>
<comment type="catalytic activity">
    <reaction evidence="21 22">
        <text>ATP + H2O = ADP + phosphate + H(+)</text>
        <dbReference type="Rhea" id="RHEA:13065"/>
        <dbReference type="ChEBI" id="CHEBI:15377"/>
        <dbReference type="ChEBI" id="CHEBI:15378"/>
        <dbReference type="ChEBI" id="CHEBI:30616"/>
        <dbReference type="ChEBI" id="CHEBI:43474"/>
        <dbReference type="ChEBI" id="CHEBI:456216"/>
        <dbReference type="EC" id="3.6.4.12"/>
    </reaction>
</comment>
<feature type="compositionally biased region" description="Polar residues" evidence="23">
    <location>
        <begin position="37"/>
        <end position="49"/>
    </location>
</feature>
<keyword evidence="14 22" id="KW-0408">Iron</keyword>
<evidence type="ECO:0000313" key="28">
    <source>
        <dbReference type="EMBL" id="KAF2883992.1"/>
    </source>
</evidence>
<dbReference type="SUPFAM" id="SSF52540">
    <property type="entry name" value="P-loop containing nucleoside triphosphate hydrolases"/>
    <property type="match status" value="1"/>
</dbReference>
<feature type="domain" description="DNA2/NAM7 helicase helicase" evidence="25">
    <location>
        <begin position="1073"/>
        <end position="1140"/>
    </location>
</feature>
<dbReference type="InterPro" id="IPR041679">
    <property type="entry name" value="DNA2/NAM7-like_C"/>
</dbReference>
<dbReference type="GO" id="GO:0017108">
    <property type="term" value="F:5'-flap endonuclease activity"/>
    <property type="evidence" value="ECO:0007669"/>
    <property type="project" value="UniProtKB-UniRule"/>
</dbReference>
<dbReference type="InterPro" id="IPR027417">
    <property type="entry name" value="P-loop_NTPase"/>
</dbReference>
<comment type="subcellular location">
    <subcellularLocation>
        <location evidence="2">Mitochondrion</location>
    </subcellularLocation>
    <subcellularLocation>
        <location evidence="22">Nucleus</location>
    </subcellularLocation>
    <subcellularLocation>
        <location evidence="22">Chromosome</location>
    </subcellularLocation>
</comment>
<evidence type="ECO:0000256" key="22">
    <source>
        <dbReference type="RuleBase" id="RU367041"/>
    </source>
</evidence>
<keyword evidence="22" id="KW-0158">Chromosome</keyword>
<name>A0A8K0G0S0_IGNLU</name>
<protein>
    <recommendedName>
        <fullName evidence="22">DNA replication ATP-dependent helicase/nuclease</fullName>
        <ecNumber evidence="22">3.1.-.-</ecNumber>
        <ecNumber evidence="22">3.6.4.12</ecNumber>
    </recommendedName>
</protein>
<evidence type="ECO:0000256" key="21">
    <source>
        <dbReference type="ARBA" id="ARBA00047995"/>
    </source>
</evidence>
<dbReference type="InterPro" id="IPR014808">
    <property type="entry name" value="DNA_replication_fac_Dna2_N"/>
</dbReference>
<organism evidence="28 29">
    <name type="scientific">Ignelater luminosus</name>
    <name type="common">Cucubano</name>
    <name type="synonym">Pyrophorus luminosus</name>
    <dbReference type="NCBI Taxonomy" id="2038154"/>
    <lineage>
        <taxon>Eukaryota</taxon>
        <taxon>Metazoa</taxon>
        <taxon>Ecdysozoa</taxon>
        <taxon>Arthropoda</taxon>
        <taxon>Hexapoda</taxon>
        <taxon>Insecta</taxon>
        <taxon>Pterygota</taxon>
        <taxon>Neoptera</taxon>
        <taxon>Endopterygota</taxon>
        <taxon>Coleoptera</taxon>
        <taxon>Polyphaga</taxon>
        <taxon>Elateriformia</taxon>
        <taxon>Elateroidea</taxon>
        <taxon>Elateridae</taxon>
        <taxon>Agrypninae</taxon>
        <taxon>Pyrophorini</taxon>
        <taxon>Ignelater</taxon>
    </lineage>
</organism>
<evidence type="ECO:0000256" key="8">
    <source>
        <dbReference type="ARBA" id="ARBA00022741"/>
    </source>
</evidence>
<feature type="compositionally biased region" description="Polar residues" evidence="23">
    <location>
        <begin position="232"/>
        <end position="252"/>
    </location>
</feature>
<dbReference type="Pfam" id="PF13087">
    <property type="entry name" value="AAA_12"/>
    <property type="match status" value="1"/>
</dbReference>
<evidence type="ECO:0000259" key="26">
    <source>
        <dbReference type="Pfam" id="PF13087"/>
    </source>
</evidence>
<feature type="domain" description="DNA2/NAM7 helicase-like C-terminal" evidence="26">
    <location>
        <begin position="1148"/>
        <end position="1370"/>
    </location>
</feature>
<comment type="function">
    <text evidence="22">Key enzyme involved in DNA replication and DNA repair. Involved in Okazaki fragments processing by cleaving long flaps that escape FEN1: flaps that are longer than 27 nucleotides are coated by replication protein A complex (RPA), leading to recruit DNA2 which cleaves the flap until it is too short to bind RPA and becomes a substrate for FEN1. Also involved in 5'-end resection of DNA during double-strand break (DSB) repair by mediating the cleavage of 5'-ssDNA.</text>
</comment>
<dbReference type="InterPro" id="IPR047187">
    <property type="entry name" value="SF1_C_Upf1"/>
</dbReference>
<feature type="domain" description="DNA2/NAM7 helicase helicase" evidence="25">
    <location>
        <begin position="971"/>
        <end position="1068"/>
    </location>
</feature>
<evidence type="ECO:0000256" key="13">
    <source>
        <dbReference type="ARBA" id="ARBA00022840"/>
    </source>
</evidence>
<dbReference type="OrthoDB" id="306218at2759"/>
<dbReference type="EC" id="3.6.4.12" evidence="22"/>
<keyword evidence="6 22" id="KW-0540">Nuclease</keyword>
<dbReference type="GO" id="GO:0005739">
    <property type="term" value="C:mitochondrion"/>
    <property type="evidence" value="ECO:0007669"/>
    <property type="project" value="UniProtKB-SubCell"/>
</dbReference>
<feature type="compositionally biased region" description="Basic residues" evidence="23">
    <location>
        <begin position="259"/>
        <end position="269"/>
    </location>
</feature>
<keyword evidence="11 22" id="KW-0378">Hydrolase</keyword>
<evidence type="ECO:0000259" key="27">
    <source>
        <dbReference type="Pfam" id="PF21123"/>
    </source>
</evidence>
<dbReference type="GO" id="GO:0033567">
    <property type="term" value="P:DNA replication, Okazaki fragment processing"/>
    <property type="evidence" value="ECO:0007669"/>
    <property type="project" value="UniProtKB-UniRule"/>
</dbReference>
<keyword evidence="12 22" id="KW-0347">Helicase</keyword>
<dbReference type="Pfam" id="PF08696">
    <property type="entry name" value="Dna2"/>
    <property type="match status" value="1"/>
</dbReference>
<dbReference type="GO" id="GO:0017116">
    <property type="term" value="F:single-stranded DNA helicase activity"/>
    <property type="evidence" value="ECO:0007669"/>
    <property type="project" value="UniProtKB-UniRule"/>
</dbReference>
<keyword evidence="15 22" id="KW-0411">Iron-sulfur</keyword>
<evidence type="ECO:0000256" key="14">
    <source>
        <dbReference type="ARBA" id="ARBA00023004"/>
    </source>
</evidence>
<dbReference type="InterPro" id="IPR011604">
    <property type="entry name" value="PDDEXK-like_dom_sf"/>
</dbReference>
<dbReference type="GO" id="GO:0051539">
    <property type="term" value="F:4 iron, 4 sulfur cluster binding"/>
    <property type="evidence" value="ECO:0007669"/>
    <property type="project" value="UniProtKB-UniRule"/>
</dbReference>
<evidence type="ECO:0000256" key="4">
    <source>
        <dbReference type="ARBA" id="ARBA00022485"/>
    </source>
</evidence>
<keyword evidence="29" id="KW-1185">Reference proteome</keyword>
<dbReference type="InterPro" id="IPR045055">
    <property type="entry name" value="DNA2/NAM7-like"/>
</dbReference>
<feature type="domain" description="DNA replication factor Dna2 N-terminal" evidence="24">
    <location>
        <begin position="429"/>
        <end position="632"/>
    </location>
</feature>
<evidence type="ECO:0000256" key="3">
    <source>
        <dbReference type="ARBA" id="ARBA00007913"/>
    </source>
</evidence>
<keyword evidence="17" id="KW-0496">Mitochondrion</keyword>
<evidence type="ECO:0000256" key="16">
    <source>
        <dbReference type="ARBA" id="ARBA00023125"/>
    </source>
</evidence>
<sequence>MMKKSSVKNKKPVKDNNKISSYFTRLVSGNKDGCSPKQISTNQLSSQKPTSEKENININNSPNRAVISLVDSDEDFIESTPKSENVKNMTTGAGKKLELTRNEKRDDNVLERIINLPKCSKSPDILLTPECKKRKHSKENTPSPDLIPCSLDPKEQSRYENFRSCISNVPPKKKIAKENDGGISVINLSNLPQEEFQRLHSPSKNHNDVKVLSDSPIRLKCKSPSELIDNNPMHSTPIKNPIQTPEKQITLKSSEKSNKRTPSKTKKISPTKLFSKSPKSLHKFNVEVIEKFVTITPSTSNAKEDTETACHSNVSARSLEIQQQNESTPTKSPQKKNVLVDPEQLKVKTKLNFDCDVACSEEVEDHGDKNVNELKDNINGSVNNMLNDSWDFDNVDAIEHTLDLNESQHCKIIEIQKSFNNIRLVVRSTKDNTTAICNVEGIWTYSILSVNDTIHISAIYDYPKSAWCVSNDFGLIVFEPDLLVSITSVVGATFCRRRSVFNEKYRGLESSSRSMVIGNLVHKLLQWVLRDNIIVLSEIEVTVKKLLLEKNTLWMLYESGSDMEDIEKELMEFAPRIVTFMKQYVREHAIGCFNEQKKKEDWNGKIDSIQDIEESIWCTELGVKGKVDVSIQSGLTTMPLELKTGRATVSAEHRGQVMFYIMMMKKFGYNVPSGLLLYLREGVLREIPATANEKRDLIMLRNELTYYLTRKPTIAESNPGSSCNPQDSLLHSELPPPINHHSACAKCPYNKICCTYLKFDNEDLKNNLLMNVQKDVLSHLEPAHLKYFVEWSSLLALEGSSNVGNKQLHEIYTLPPEKREKHGQCITFVTIKEILPECEGLYKHTFQRKTIDDHLVNLHSSGIGIGNYIVVSTNTRPAVAAGFVKQMDHHTITIALDRNLSKRYFNSTFHLDTYNSSISQTFNMTNLSLLLEPSEEAKKLREIIIDKKSPTFNNKLPKIVATKGTPILRPLNTMQQRAILKALSSNDYLLIKGMPGTGKTATIVSLVQLLVEINKSVLITSHTHSAVDNVCVRLQERGINILRLGVESKINPKLHMFSEHVVTKHCVMPQQLDEIYNNANVLAVTCLGSGHPALHKRQLDVCIVDESTQVLQCSVFRALYSARKFILIGDPDQLPPVVKNREAIARGLSESLFERLDNPKTTVTLCYNYRMNKPITAMANALTYNGQLLIANDEVGNATLTLPLKEEFSKKYENQQWIIKILDDNLASSIKILNTGPVWNRISTLQQQDAQNITLNEELVKCTNHYETAIVDKIVDALLEAGVPSSSIGIIAPYRAQVSQISLAIETKGVEVSTVDQFQGKDKEVIIYSCTKSCDITRSSSQTEFEILQDKRRLTVAITRAKHKFIMIGDLDTVRRYAPFEILLMWLQDYCFMNLEDGCLGFSWESIINLNYNNLVVT</sequence>
<accession>A0A8K0G0S0</accession>
<keyword evidence="20 22" id="KW-0511">Multifunctional enzyme</keyword>
<dbReference type="PANTHER" id="PTHR10887">
    <property type="entry name" value="DNA2/NAM7 HELICASE FAMILY"/>
    <property type="match status" value="1"/>
</dbReference>
<dbReference type="CDD" id="cd18808">
    <property type="entry name" value="SF1_C_Upf1"/>
    <property type="match status" value="1"/>
</dbReference>
<evidence type="ECO:0000256" key="11">
    <source>
        <dbReference type="ARBA" id="ARBA00022801"/>
    </source>
</evidence>
<evidence type="ECO:0000256" key="1">
    <source>
        <dbReference type="ARBA" id="ARBA00001966"/>
    </source>
</evidence>
<keyword evidence="18 22" id="KW-0234">DNA repair</keyword>
<evidence type="ECO:0000313" key="29">
    <source>
        <dbReference type="Proteomes" id="UP000801492"/>
    </source>
</evidence>